<sequence>MLPLSSLQNFTDWTTIKKYYKLDQEKALIATRDDLSKQHAVIDDIVVSSVAMKSVMG</sequence>
<evidence type="ECO:0000313" key="6">
    <source>
        <dbReference type="EMBL" id="KAG7446146.1"/>
    </source>
</evidence>
<dbReference type="RefSeq" id="XP_043039646.1">
    <property type="nucleotide sequence ID" value="XM_043186369.1"/>
</dbReference>
<dbReference type="InterPro" id="IPR036504">
    <property type="entry name" value="CGI121/TPRKB_sf"/>
</dbReference>
<dbReference type="EMBL" id="MU250535">
    <property type="protein sequence ID" value="KAG7446146.1"/>
    <property type="molecule type" value="Genomic_DNA"/>
</dbReference>
<comment type="similarity">
    <text evidence="1 5">Belongs to the CGI121/TPRKB family.</text>
</comment>
<evidence type="ECO:0000313" key="7">
    <source>
        <dbReference type="Proteomes" id="UP000812287"/>
    </source>
</evidence>
<evidence type="ECO:0000256" key="2">
    <source>
        <dbReference type="ARBA" id="ARBA00015316"/>
    </source>
</evidence>
<gene>
    <name evidence="6" type="ORF">BT62DRAFT_932512</name>
</gene>
<evidence type="ECO:0000256" key="3">
    <source>
        <dbReference type="ARBA" id="ARBA00016009"/>
    </source>
</evidence>
<organism evidence="6 7">
    <name type="scientific">Guyanagaster necrorhizus</name>
    <dbReference type="NCBI Taxonomy" id="856835"/>
    <lineage>
        <taxon>Eukaryota</taxon>
        <taxon>Fungi</taxon>
        <taxon>Dikarya</taxon>
        <taxon>Basidiomycota</taxon>
        <taxon>Agaricomycotina</taxon>
        <taxon>Agaricomycetes</taxon>
        <taxon>Agaricomycetidae</taxon>
        <taxon>Agaricales</taxon>
        <taxon>Marasmiineae</taxon>
        <taxon>Physalacriaceae</taxon>
        <taxon>Guyanagaster</taxon>
    </lineage>
</organism>
<keyword evidence="7" id="KW-1185">Reference proteome</keyword>
<protein>
    <recommendedName>
        <fullName evidence="3">EKC/KEOPS complex subunit CGI121</fullName>
    </recommendedName>
    <alternativeName>
        <fullName evidence="2">EKC/KEOPS complex subunit cgi121</fullName>
    </alternativeName>
</protein>
<evidence type="ECO:0000256" key="5">
    <source>
        <dbReference type="RuleBase" id="RU004398"/>
    </source>
</evidence>
<dbReference type="OrthoDB" id="329139at2759"/>
<proteinExistence type="inferred from homology"/>
<accession>A0A9P7VRK7</accession>
<keyword evidence="5" id="KW-0539">Nucleus</keyword>
<dbReference type="Gene3D" id="3.30.2380.10">
    <property type="entry name" value="CGI121/TPRKB"/>
    <property type="match status" value="1"/>
</dbReference>
<dbReference type="AlphaFoldDB" id="A0A9P7VRK7"/>
<dbReference type="GeneID" id="66108666"/>
<reference evidence="6" key="1">
    <citation type="submission" date="2020-11" db="EMBL/GenBank/DDBJ databases">
        <title>Adaptations for nitrogen fixation in a non-lichenized fungal sporocarp promotes dispersal by wood-feeding termites.</title>
        <authorList>
            <consortium name="DOE Joint Genome Institute"/>
            <person name="Koch R.A."/>
            <person name="Yoon G."/>
            <person name="Arayal U."/>
            <person name="Lail K."/>
            <person name="Amirebrahimi M."/>
            <person name="Labutti K."/>
            <person name="Lipzen A."/>
            <person name="Riley R."/>
            <person name="Barry K."/>
            <person name="Henrissat B."/>
            <person name="Grigoriev I.V."/>
            <person name="Herr J.R."/>
            <person name="Aime M.C."/>
        </authorList>
    </citation>
    <scope>NUCLEOTIDE SEQUENCE</scope>
    <source>
        <strain evidence="6">MCA 3950</strain>
    </source>
</reference>
<comment type="function">
    <text evidence="4">Component of the EKC/KEOPS complex that is required for the formation of a threonylcarbamoyl group on adenosine at position 37 (t(6)A37) in tRNAs that read codons beginning with adenine. The complex is probably involved in the transfer of the threonylcarbamoyl moiety of threonylcarbamoyl-AMP (TC-AMP) to the N6 group of A37. CGI121 acts as an allosteric effector that regulates the t(6)A activity of the complex. The EKC/KEOPS complex also promotes both telomere uncapping and telomere elongation. The complex is required for efficient recruitment of transcriptional coactivators. CGI121 is not required for tRNA modification.</text>
</comment>
<evidence type="ECO:0000256" key="4">
    <source>
        <dbReference type="ARBA" id="ARBA00025043"/>
    </source>
</evidence>
<dbReference type="Proteomes" id="UP000812287">
    <property type="component" value="Unassembled WGS sequence"/>
</dbReference>
<name>A0A9P7VRK7_9AGAR</name>
<evidence type="ECO:0000256" key="1">
    <source>
        <dbReference type="ARBA" id="ARBA00005546"/>
    </source>
</evidence>
<dbReference type="Pfam" id="PF08617">
    <property type="entry name" value="CGI-121"/>
    <property type="match status" value="1"/>
</dbReference>
<comment type="caution">
    <text evidence="6">The sequence shown here is derived from an EMBL/GenBank/DDBJ whole genome shotgun (WGS) entry which is preliminary data.</text>
</comment>
<dbReference type="InterPro" id="IPR013926">
    <property type="entry name" value="CGI121/TPRKB"/>
</dbReference>